<evidence type="ECO:0000313" key="2">
    <source>
        <dbReference type="Proteomes" id="UP001152795"/>
    </source>
</evidence>
<dbReference type="OrthoDB" id="444255at2759"/>
<keyword evidence="2" id="KW-1185">Reference proteome</keyword>
<dbReference type="Proteomes" id="UP001152795">
    <property type="component" value="Unassembled WGS sequence"/>
</dbReference>
<evidence type="ECO:0000313" key="1">
    <source>
        <dbReference type="EMBL" id="CAB4020028.1"/>
    </source>
</evidence>
<dbReference type="EMBL" id="CACRXK020010744">
    <property type="protein sequence ID" value="CAB4020028.1"/>
    <property type="molecule type" value="Genomic_DNA"/>
</dbReference>
<comment type="caution">
    <text evidence="1">The sequence shown here is derived from an EMBL/GenBank/DDBJ whole genome shotgun (WGS) entry which is preliminary data.</text>
</comment>
<reference evidence="1" key="1">
    <citation type="submission" date="2020-04" db="EMBL/GenBank/DDBJ databases">
        <authorList>
            <person name="Alioto T."/>
            <person name="Alioto T."/>
            <person name="Gomez Garrido J."/>
        </authorList>
    </citation>
    <scope>NUCLEOTIDE SEQUENCE</scope>
    <source>
        <strain evidence="1">A484AB</strain>
    </source>
</reference>
<accession>A0A7D9J2H8</accession>
<organism evidence="1 2">
    <name type="scientific">Paramuricea clavata</name>
    <name type="common">Red gorgonian</name>
    <name type="synonym">Violescent sea-whip</name>
    <dbReference type="NCBI Taxonomy" id="317549"/>
    <lineage>
        <taxon>Eukaryota</taxon>
        <taxon>Metazoa</taxon>
        <taxon>Cnidaria</taxon>
        <taxon>Anthozoa</taxon>
        <taxon>Octocorallia</taxon>
        <taxon>Malacalcyonacea</taxon>
        <taxon>Plexauridae</taxon>
        <taxon>Paramuricea</taxon>
    </lineage>
</organism>
<proteinExistence type="predicted"/>
<dbReference type="GO" id="GO:0009100">
    <property type="term" value="P:glycoprotein metabolic process"/>
    <property type="evidence" value="ECO:0007669"/>
    <property type="project" value="UniProtKB-ARBA"/>
</dbReference>
<sequence>MNAEFANYGIHRNGLVAQVNRTQLDYYRWTVTDGIFNGVQQKVLKSYYPKWITDTDNIFVKLEHSRETVPLSWVVPTKKIDFAGMPVAIPKEYKKFLEARYPFTYRFNIFTPYKWKCWLPCWITGDKTCNKYFAKPKNKA</sequence>
<gene>
    <name evidence="1" type="ORF">PACLA_8A034065</name>
</gene>
<protein>
    <submittedName>
        <fullName evidence="1">Uncharacterized protein</fullName>
    </submittedName>
</protein>
<name>A0A7D9J2H8_PARCT</name>
<dbReference type="AlphaFoldDB" id="A0A7D9J2H8"/>